<gene>
    <name evidence="1" type="ORF">CLUMA_CG017641</name>
</gene>
<dbReference type="Proteomes" id="UP000183832">
    <property type="component" value="Unassembled WGS sequence"/>
</dbReference>
<keyword evidence="2" id="KW-1185">Reference proteome</keyword>
<sequence length="52" mass="6265">MMHLKLMSMYKCNCKVERLVCLFLLLLLFAMEFDRNLLVWRDINAFLLLLNA</sequence>
<accession>A0A1J1IYD7</accession>
<protein>
    <submittedName>
        <fullName evidence="1">CLUMA_CG017641, isoform A</fullName>
    </submittedName>
</protein>
<proteinExistence type="predicted"/>
<evidence type="ECO:0000313" key="2">
    <source>
        <dbReference type="Proteomes" id="UP000183832"/>
    </source>
</evidence>
<evidence type="ECO:0000313" key="1">
    <source>
        <dbReference type="EMBL" id="CRL04572.1"/>
    </source>
</evidence>
<organism evidence="1 2">
    <name type="scientific">Clunio marinus</name>
    <dbReference type="NCBI Taxonomy" id="568069"/>
    <lineage>
        <taxon>Eukaryota</taxon>
        <taxon>Metazoa</taxon>
        <taxon>Ecdysozoa</taxon>
        <taxon>Arthropoda</taxon>
        <taxon>Hexapoda</taxon>
        <taxon>Insecta</taxon>
        <taxon>Pterygota</taxon>
        <taxon>Neoptera</taxon>
        <taxon>Endopterygota</taxon>
        <taxon>Diptera</taxon>
        <taxon>Nematocera</taxon>
        <taxon>Chironomoidea</taxon>
        <taxon>Chironomidae</taxon>
        <taxon>Clunio</taxon>
    </lineage>
</organism>
<dbReference type="EMBL" id="CVRI01000063">
    <property type="protein sequence ID" value="CRL04572.1"/>
    <property type="molecule type" value="Genomic_DNA"/>
</dbReference>
<name>A0A1J1IYD7_9DIPT</name>
<dbReference type="AlphaFoldDB" id="A0A1J1IYD7"/>
<reference evidence="1 2" key="1">
    <citation type="submission" date="2015-04" db="EMBL/GenBank/DDBJ databases">
        <authorList>
            <person name="Syromyatnikov M.Y."/>
            <person name="Popov V.N."/>
        </authorList>
    </citation>
    <scope>NUCLEOTIDE SEQUENCE [LARGE SCALE GENOMIC DNA]</scope>
</reference>